<evidence type="ECO:0000256" key="1">
    <source>
        <dbReference type="ARBA" id="ARBA00023125"/>
    </source>
</evidence>
<dbReference type="InterPro" id="IPR038279">
    <property type="entry name" value="Ndc10_dom2_sf"/>
</dbReference>
<dbReference type="PANTHER" id="PTHR37784:SF2">
    <property type="entry name" value="HIGH-OSMOLARITY-INDUCED TRANSCRIPTION PROTEIN 1"/>
    <property type="match status" value="1"/>
</dbReference>
<feature type="coiled-coil region" evidence="2">
    <location>
        <begin position="1158"/>
        <end position="1192"/>
    </location>
</feature>
<dbReference type="Pfam" id="PF03221">
    <property type="entry name" value="HTH_Tnp_Tc5"/>
    <property type="match status" value="1"/>
</dbReference>
<keyword evidence="1" id="KW-0238">DNA-binding</keyword>
<dbReference type="InterPro" id="IPR006600">
    <property type="entry name" value="HTH_CenpB_DNA-bd_dom"/>
</dbReference>
<dbReference type="InterPro" id="IPR004875">
    <property type="entry name" value="DDE_SF_endonuclease_dom"/>
</dbReference>
<comment type="caution">
    <text evidence="5">The sequence shown here is derived from an EMBL/GenBank/DDBJ whole genome shotgun (WGS) entry which is preliminary data.</text>
</comment>
<dbReference type="Pfam" id="PF03184">
    <property type="entry name" value="DDE_1"/>
    <property type="match status" value="1"/>
</dbReference>
<dbReference type="GO" id="GO:0000978">
    <property type="term" value="F:RNA polymerase II cis-regulatory region sequence-specific DNA binding"/>
    <property type="evidence" value="ECO:0007669"/>
    <property type="project" value="TreeGrafter"/>
</dbReference>
<gene>
    <name evidence="5" type="ORF">HZS61_002243</name>
</gene>
<dbReference type="EMBL" id="JACDXP010000010">
    <property type="protein sequence ID" value="KAF6518165.1"/>
    <property type="molecule type" value="Genomic_DNA"/>
</dbReference>
<evidence type="ECO:0000256" key="3">
    <source>
        <dbReference type="SAM" id="MobiDB-lite"/>
    </source>
</evidence>
<evidence type="ECO:0000259" key="4">
    <source>
        <dbReference type="PROSITE" id="PS51253"/>
    </source>
</evidence>
<dbReference type="GO" id="GO:0060963">
    <property type="term" value="P:positive regulation of ribosomal protein gene transcription by RNA polymerase II"/>
    <property type="evidence" value="ECO:0007669"/>
    <property type="project" value="TreeGrafter"/>
</dbReference>
<protein>
    <recommendedName>
        <fullName evidence="4">HTH CENPB-type domain-containing protein</fullName>
    </recommendedName>
</protein>
<feature type="compositionally biased region" description="Basic residues" evidence="3">
    <location>
        <begin position="73"/>
        <end position="85"/>
    </location>
</feature>
<feature type="compositionally biased region" description="Basic and acidic residues" evidence="3">
    <location>
        <begin position="201"/>
        <end position="210"/>
    </location>
</feature>
<evidence type="ECO:0000313" key="5">
    <source>
        <dbReference type="EMBL" id="KAF6518165.1"/>
    </source>
</evidence>
<feature type="domain" description="HTH CENPB-type" evidence="4">
    <location>
        <begin position="773"/>
        <end position="838"/>
    </location>
</feature>
<dbReference type="Pfam" id="PF16787">
    <property type="entry name" value="NDC10_II"/>
    <property type="match status" value="1"/>
</dbReference>
<accession>A0A8H6LGN2</accession>
<feature type="region of interest" description="Disordered" evidence="3">
    <location>
        <begin position="69"/>
        <end position="88"/>
    </location>
</feature>
<name>A0A8H6LGN2_FUSOX</name>
<dbReference type="Proteomes" id="UP000593570">
    <property type="component" value="Unassembled WGS sequence"/>
</dbReference>
<dbReference type="PANTHER" id="PTHR37784">
    <property type="entry name" value="PROTEIN MSN1"/>
    <property type="match status" value="1"/>
</dbReference>
<dbReference type="GO" id="GO:0000981">
    <property type="term" value="F:DNA-binding transcription factor activity, RNA polymerase II-specific"/>
    <property type="evidence" value="ECO:0007669"/>
    <property type="project" value="TreeGrafter"/>
</dbReference>
<dbReference type="InterPro" id="IPR031872">
    <property type="entry name" value="NDC10_II"/>
</dbReference>
<organism evidence="5 6">
    <name type="scientific">Fusarium oxysporum f. sp. conglutinans</name>
    <dbReference type="NCBI Taxonomy" id="100902"/>
    <lineage>
        <taxon>Eukaryota</taxon>
        <taxon>Fungi</taxon>
        <taxon>Dikarya</taxon>
        <taxon>Ascomycota</taxon>
        <taxon>Pezizomycotina</taxon>
        <taxon>Sordariomycetes</taxon>
        <taxon>Hypocreomycetidae</taxon>
        <taxon>Hypocreales</taxon>
        <taxon>Nectriaceae</taxon>
        <taxon>Fusarium</taxon>
        <taxon>Fusarium oxysporum species complex</taxon>
    </lineage>
</organism>
<feature type="region of interest" description="Disordered" evidence="3">
    <location>
        <begin position="1"/>
        <end position="48"/>
    </location>
</feature>
<dbReference type="PROSITE" id="PS51253">
    <property type="entry name" value="HTH_CENPB"/>
    <property type="match status" value="1"/>
</dbReference>
<dbReference type="Gene3D" id="1.10.443.20">
    <property type="entry name" value="Centromere DNA-binding protein complex CBF3 subunit, domain 2"/>
    <property type="match status" value="1"/>
</dbReference>
<evidence type="ECO:0000256" key="2">
    <source>
        <dbReference type="SAM" id="Coils"/>
    </source>
</evidence>
<dbReference type="InterPro" id="IPR022210">
    <property type="entry name" value="TF_GCR1-like"/>
</dbReference>
<dbReference type="Pfam" id="PF12550">
    <property type="entry name" value="GCR1_C"/>
    <property type="match status" value="1"/>
</dbReference>
<keyword evidence="2" id="KW-0175">Coiled coil</keyword>
<dbReference type="InterPro" id="IPR052146">
    <property type="entry name" value="HOT1"/>
</dbReference>
<proteinExistence type="predicted"/>
<reference evidence="5 6" key="1">
    <citation type="journal article" date="2020" name="bioRxiv">
        <title>A chromosome-scale genome assembly for the Fusarium oxysporum strain Fo5176 to establish a model Arabidopsis-fungal pathosystem.</title>
        <authorList>
            <person name="Fokkens L."/>
            <person name="Guo L."/>
            <person name="Dora S."/>
            <person name="Wang B."/>
            <person name="Ye K."/>
            <person name="Sanchez-Rodriguez C."/>
            <person name="Croll D."/>
        </authorList>
    </citation>
    <scope>NUCLEOTIDE SEQUENCE [LARGE SCALE GENOMIC DNA]</scope>
    <source>
        <strain evidence="5 6">Fo5176</strain>
    </source>
</reference>
<feature type="region of interest" description="Disordered" evidence="3">
    <location>
        <begin position="1342"/>
        <end position="1377"/>
    </location>
</feature>
<evidence type="ECO:0000313" key="6">
    <source>
        <dbReference type="Proteomes" id="UP000593570"/>
    </source>
</evidence>
<feature type="region of interest" description="Disordered" evidence="3">
    <location>
        <begin position="193"/>
        <end position="212"/>
    </location>
</feature>
<sequence length="1377" mass="154898">MAADDSYTAADERARAARRAGLQAKKDEQPANTARSYAAKQRDWPDGELVTPDKLAAWLKEDILLRRVAPPQKKPRARGKGKGKGKAVQLRRQLEQEQLEAAALAEAESLAEALEVPLADAAELLADDREGYVPPTALAPAAADLAEGSLLTRGTIDAYIAAVIELWRLQVAHGNANTESPRGAAVRGFLEQRGRQRGKHDRASFKDRGTDGIQAGYSPDEWLRVQDLLLSGAAYMPQNLRTRVDLLFGHYYLLRGENRRKMELADLSLLDYPSSEGPTPCGCLVTLLRDGKLNKTARKEFMGALRHKDPLFCTQGALAQLFFWRWHVAGEPSPSFRRRQDWYRIKVLVGRDREQELSYPTQLQETWRIFGAAGLMASKKTHLPRRVGAQDAETHGTSLAQISQAGRWNQSVLCQAYLTHLPRQFMRIVTGFSASPGDYFLARAAHEPPYVLQKQLWPWIEEWEPRFEARARRQCWAEGGLDDDDLAADGFLKLMRRLRIVLLQDLAVLQPRYPSLPFFAYAPFNGPEWDEFAVAVRSDAVGATEPLSLLVQRALPELSGVLESTREAVLQNSQRLAIRLEARLEGIQDGLDALLQGKVPVTFTGHFGAGPAVSLAPPPPPSTAPTLNFNTAPAPAPEPPVPGMPVVAALAKVFTVRDVWKEWEEGIAGQPAVRVLEETWGSRWRPGNGIRVQFCRRKVIWDELLARTASGKSEEEAVAELELLRAGRSLNRLVDELKQRRRRGQGQGRIRFECDETTLRRRHQCKQRARRDADSLYKSRLSKQQEQDLVTYIRKLSLRGIPPTLSMIRNFAQDIAKIEVGKNWPYSFVQRHRNEIDCTWFDGFDIARRRADNASRYRAYFDLIREKIDKYDILAQNTYNMDEKGFLLGVINRTKRVFDVNAKKQGKLLGASQDWNRSWITFLACICQDMTSLPPFLIYQGKPGQVQDTWLTDFDPEHQSAFFSTSETGWTSHELGKEWLIGVFDRFTKAKARNGRDYRLLITDGHSSHINMDFLDWCDAHRIIVAVFPPHSTHRLQPLDVSLFGPLSTAYTNRLVQWTSKTQGLTGLSKREFWVLFWGALEASFTPENIASGWRRTGLKPFDPDVVLSQVSKNTDDDSDVGIGLDDSIALQEPTARELRRLVDHVVKQSSVSSDTGARKLKRTLESLQAEVELLRHENQGLRETIIREKQRRQRGKALKDYIFDRVDPNSAQVFSPQKIAQARQKKIEMEAQKEEEVLQKRTEKALRQKRVEEQKQLLLTSPSGTISFVISVASSYLDITASRAFDIPGSAPLRFPAQPTSAASAAQTTLAAFYRSTLEGHRILTHILTCSPTLPRPTFVASAAKQDQQPSAARLSGPSVAPNFDARASNGSLPFS</sequence>